<evidence type="ECO:0000256" key="4">
    <source>
        <dbReference type="ARBA" id="ARBA00022989"/>
    </source>
</evidence>
<dbReference type="Pfam" id="PF00233">
    <property type="entry name" value="PDEase_I"/>
    <property type="match status" value="1"/>
</dbReference>
<evidence type="ECO:0000313" key="10">
    <source>
        <dbReference type="EMBL" id="CAB9511628.1"/>
    </source>
</evidence>
<proteinExistence type="predicted"/>
<dbReference type="GO" id="GO:0001653">
    <property type="term" value="F:peptide receptor activity"/>
    <property type="evidence" value="ECO:0007669"/>
    <property type="project" value="TreeGrafter"/>
</dbReference>
<accession>A0A9N8HE38</accession>
<keyword evidence="4 8" id="KW-1133">Transmembrane helix</keyword>
<evidence type="ECO:0000256" key="8">
    <source>
        <dbReference type="SAM" id="Phobius"/>
    </source>
</evidence>
<dbReference type="GO" id="GO:0007168">
    <property type="term" value="P:receptor guanylyl cyclase signaling pathway"/>
    <property type="evidence" value="ECO:0007669"/>
    <property type="project" value="TreeGrafter"/>
</dbReference>
<feature type="domain" description="Guanylate cyclase" evidence="9">
    <location>
        <begin position="570"/>
        <end position="704"/>
    </location>
</feature>
<dbReference type="PANTHER" id="PTHR11920">
    <property type="entry name" value="GUANYLYL CYCLASE"/>
    <property type="match status" value="1"/>
</dbReference>
<keyword evidence="3" id="KW-0547">Nucleotide-binding</keyword>
<keyword evidence="2 8" id="KW-0812">Transmembrane</keyword>
<evidence type="ECO:0000256" key="1">
    <source>
        <dbReference type="ARBA" id="ARBA00004370"/>
    </source>
</evidence>
<dbReference type="Pfam" id="PF00211">
    <property type="entry name" value="Guanylate_cyc"/>
    <property type="match status" value="1"/>
</dbReference>
<dbReference type="OrthoDB" id="432756at2759"/>
<dbReference type="SMART" id="SM00044">
    <property type="entry name" value="CYCc"/>
    <property type="match status" value="1"/>
</dbReference>
<gene>
    <name evidence="10" type="ORF">SEMRO_494_G154240.1</name>
</gene>
<comment type="caution">
    <text evidence="10">The sequence shown here is derived from an EMBL/GenBank/DDBJ whole genome shotgun (WGS) entry which is preliminary data.</text>
</comment>
<protein>
    <submittedName>
        <fullName evidence="10">Receptor-type guanylate cyclase gcy</fullName>
    </submittedName>
</protein>
<name>A0A9N8HE38_9STRA</name>
<dbReference type="GO" id="GO:0004114">
    <property type="term" value="F:3',5'-cyclic-nucleotide phosphodiesterase activity"/>
    <property type="evidence" value="ECO:0007669"/>
    <property type="project" value="InterPro"/>
</dbReference>
<dbReference type="PROSITE" id="PS50125">
    <property type="entry name" value="GUANYLATE_CYCLASE_2"/>
    <property type="match status" value="1"/>
</dbReference>
<evidence type="ECO:0000256" key="3">
    <source>
        <dbReference type="ARBA" id="ARBA00022741"/>
    </source>
</evidence>
<keyword evidence="10" id="KW-0675">Receptor</keyword>
<dbReference type="InterPro" id="IPR029787">
    <property type="entry name" value="Nucleotide_cyclase"/>
</dbReference>
<keyword evidence="11" id="KW-1185">Reference proteome</keyword>
<dbReference type="GO" id="GO:0000166">
    <property type="term" value="F:nucleotide binding"/>
    <property type="evidence" value="ECO:0007669"/>
    <property type="project" value="UniProtKB-KW"/>
</dbReference>
<dbReference type="GO" id="GO:0004016">
    <property type="term" value="F:adenylate cyclase activity"/>
    <property type="evidence" value="ECO:0007669"/>
    <property type="project" value="TreeGrafter"/>
</dbReference>
<dbReference type="GO" id="GO:0005886">
    <property type="term" value="C:plasma membrane"/>
    <property type="evidence" value="ECO:0007669"/>
    <property type="project" value="TreeGrafter"/>
</dbReference>
<evidence type="ECO:0000313" key="11">
    <source>
        <dbReference type="Proteomes" id="UP001153069"/>
    </source>
</evidence>
<feature type="transmembrane region" description="Helical" evidence="8">
    <location>
        <begin position="82"/>
        <end position="102"/>
    </location>
</feature>
<comment type="subcellular location">
    <subcellularLocation>
        <location evidence="1">Membrane</location>
    </subcellularLocation>
</comment>
<dbReference type="SUPFAM" id="SSF55073">
    <property type="entry name" value="Nucleotide cyclase"/>
    <property type="match status" value="1"/>
</dbReference>
<reference evidence="10" key="1">
    <citation type="submission" date="2020-06" db="EMBL/GenBank/DDBJ databases">
        <authorList>
            <consortium name="Plant Systems Biology data submission"/>
        </authorList>
    </citation>
    <scope>NUCLEOTIDE SEQUENCE</scope>
    <source>
        <strain evidence="10">D6</strain>
    </source>
</reference>
<dbReference type="SUPFAM" id="SSF109604">
    <property type="entry name" value="HD-domain/PDEase-like"/>
    <property type="match status" value="1"/>
</dbReference>
<keyword evidence="6" id="KW-0456">Lyase</keyword>
<dbReference type="GO" id="GO:0035556">
    <property type="term" value="P:intracellular signal transduction"/>
    <property type="evidence" value="ECO:0007669"/>
    <property type="project" value="InterPro"/>
</dbReference>
<dbReference type="GO" id="GO:0004383">
    <property type="term" value="F:guanylate cyclase activity"/>
    <property type="evidence" value="ECO:0007669"/>
    <property type="project" value="TreeGrafter"/>
</dbReference>
<dbReference type="InterPro" id="IPR001054">
    <property type="entry name" value="A/G_cyclase"/>
</dbReference>
<evidence type="ECO:0000259" key="9">
    <source>
        <dbReference type="PROSITE" id="PS50125"/>
    </source>
</evidence>
<dbReference type="PANTHER" id="PTHR11920:SF335">
    <property type="entry name" value="GUANYLATE CYCLASE"/>
    <property type="match status" value="1"/>
</dbReference>
<dbReference type="InterPro" id="IPR050401">
    <property type="entry name" value="Cyclic_nucleotide_synthase"/>
</dbReference>
<dbReference type="CDD" id="cd07302">
    <property type="entry name" value="CHD"/>
    <property type="match status" value="1"/>
</dbReference>
<evidence type="ECO:0000256" key="5">
    <source>
        <dbReference type="ARBA" id="ARBA00023136"/>
    </source>
</evidence>
<dbReference type="Proteomes" id="UP001153069">
    <property type="component" value="Unassembled WGS sequence"/>
</dbReference>
<keyword evidence="5 8" id="KW-0472">Membrane</keyword>
<feature type="compositionally biased region" description="Polar residues" evidence="7">
    <location>
        <begin position="1"/>
        <end position="11"/>
    </location>
</feature>
<evidence type="ECO:0000256" key="6">
    <source>
        <dbReference type="ARBA" id="ARBA00023239"/>
    </source>
</evidence>
<evidence type="ECO:0000256" key="7">
    <source>
        <dbReference type="SAM" id="MobiDB-lite"/>
    </source>
</evidence>
<dbReference type="Gene3D" id="1.10.1300.10">
    <property type="entry name" value="3'5'-cyclic nucleotide phosphodiesterase, catalytic domain"/>
    <property type="match status" value="1"/>
</dbReference>
<dbReference type="InterPro" id="IPR002073">
    <property type="entry name" value="PDEase_catalytic_dom"/>
</dbReference>
<organism evidence="10 11">
    <name type="scientific">Seminavis robusta</name>
    <dbReference type="NCBI Taxonomy" id="568900"/>
    <lineage>
        <taxon>Eukaryota</taxon>
        <taxon>Sar</taxon>
        <taxon>Stramenopiles</taxon>
        <taxon>Ochrophyta</taxon>
        <taxon>Bacillariophyta</taxon>
        <taxon>Bacillariophyceae</taxon>
        <taxon>Bacillariophycidae</taxon>
        <taxon>Naviculales</taxon>
        <taxon>Naviculaceae</taxon>
        <taxon>Seminavis</taxon>
    </lineage>
</organism>
<dbReference type="AlphaFoldDB" id="A0A9N8HE38"/>
<feature type="region of interest" description="Disordered" evidence="7">
    <location>
        <begin position="1"/>
        <end position="58"/>
    </location>
</feature>
<evidence type="ECO:0000256" key="2">
    <source>
        <dbReference type="ARBA" id="ARBA00022692"/>
    </source>
</evidence>
<dbReference type="EMBL" id="CAICTM010000493">
    <property type="protein sequence ID" value="CAB9511628.1"/>
    <property type="molecule type" value="Genomic_DNA"/>
</dbReference>
<dbReference type="InterPro" id="IPR036971">
    <property type="entry name" value="PDEase_catalytic_dom_sf"/>
</dbReference>
<dbReference type="Gene3D" id="3.30.70.1230">
    <property type="entry name" value="Nucleotide cyclase"/>
    <property type="match status" value="1"/>
</dbReference>
<sequence length="1191" mass="133008">MNLSTASSSKVTKADDDRSVDSLSNSNNSGDDDDESKPNHHHRDHSVAGESTCHDTTSGCSEDDGAMAIGKEESAQVFRLRLLVLLAILLAAVAVSLVVFFLTTNSEVDEFETQFEGASTKILTSFEEIVDRKLSAIGSLGLQASLFAASQPNQSWPCVTINDFQIRAAVTRELSGALFTRLIPVVVEETREKWETYAVQNFGWIKNAEAYNDENGLSFYKNRRRSLQDDGYAIGSNESGIDFSSGMGNKIYEFDETFTPAPVTGPGPYFPLWQEAPTNGRDISGFDTKAYPDYSPYIVKAWETAEMTIGGLDTAPPGNTTDNDISTSYFALLESGKAGKQVMYMGDPMSSVFFPVFDDFNSEDRVVVALILAVFKWAFYFQNLLPPHFAGLVLVLENNCDGAFTYKVVGENVEYLGEGDLHEDFSRRDDMVQTRDFGSTNNIGEDSALNVALNQDICSYKLSVYPAKELEDEYLTWLPLIVTLSVAMVFVLTAIVFLSFNHYVERRQTLVYDQAVKSTAIVSSLFPEAVRDRLMGNQYASGKTRLKAFMSGNEEDGIGQPIADLFPHCTVFFGDISGFTAWSSTRDPAHVFTLLETIYQAFDTIAKKRNVFKVETIGDSYVAVTGLPNPNDKHALVMTRFASACLAKFGDLTRMLEHSLGPDTCDLGLRIGLHSGPVTAGVLRGDRARFQLFGDTVNTAARMESSGKPNQIQVSKATADLLIELGKEHWVERRSDLVNVKGKGILDSFWLDVNGKSPSGASHSDGADLRFSAVSSDGSSALQMDARKEERLIRWMTDLFLKRMEAIVVRQDPDKVGKCDPSSLVYHVPEGKTSLDEVAEVIKMPHFDAKADARAKSRGNMKIPLDIVDQLHKVVTGLARMYKPNPFHNFEHACHTVMNVDKFLNRIVTPDVEEENLKSEGDQAGIAATVHSYTHGMTDPITLLAIVFSALVHDTDHRGVSNAQLAKEEETMAALYHNKSIAEQNSLDLAWDLLMLDEYSNLRAALFVDRAELMRFRQVVVNVVLATDIFDPELNGLRKGRWNRAFNGVQDENHNDLRATIVIEHIIQGSDVSHTMQHWHIYRKWNQRLFKEMWVAFKQGRMGKSPAEFWYKGELGFFDNYIIPLAKKLKECNVFGVSSDECLNYAMHNRREWEARGVEVTAEMIEEMEQMDFMPTPEKFQDEEYASQVDV</sequence>